<evidence type="ECO:0000313" key="2">
    <source>
        <dbReference type="EMBL" id="KKQ56078.1"/>
    </source>
</evidence>
<dbReference type="STRING" id="1618583.US75_C0010G0024"/>
<comment type="caution">
    <text evidence="2">The sequence shown here is derived from an EMBL/GenBank/DDBJ whole genome shotgun (WGS) entry which is preliminary data.</text>
</comment>
<accession>A0A0G0IL65</accession>
<dbReference type="Pfam" id="PF07995">
    <property type="entry name" value="GSDH"/>
    <property type="match status" value="1"/>
</dbReference>
<sequence length="345" mass="38070">MNKTLLGITPAVSDANNIEIVAEDLDIPWEIAFLPDGNMLVTERSGKLLKIGTEKKVIKEIEGVRHLGEGGLLGLSLHPDYSENYFIYLYSTTSDTRGISNRVERYRFSDDRLNERKVVLEGIAGSSNHDGGRIAFGPDGYLYIATGDAENPALAQNKNSLNGKILRITDEGTIPADNPYGNAVYSLGHRNPQGIAWDEEGDLWITEHGPSGSQTGYDEVNIIKKGGNYGWPEVYGDQVKEGFISPVIQSGSNDTWAPSGMTYWNGNLIFSGLRGQSLYKAEILNGKKLDMTSYLEQEFGRIRAVILGPDGFIYITTSNRDGRGQVARGDDKIIKINPKEYFNTH</sequence>
<proteinExistence type="predicted"/>
<dbReference type="AlphaFoldDB" id="A0A0G0IL65"/>
<dbReference type="SUPFAM" id="SSF50952">
    <property type="entry name" value="Soluble quinoprotein glucose dehydrogenase"/>
    <property type="match status" value="1"/>
</dbReference>
<protein>
    <submittedName>
        <fullName evidence="2">Quinoprotein glucose dehydrogenase</fullName>
    </submittedName>
</protein>
<dbReference type="Gene3D" id="2.120.10.30">
    <property type="entry name" value="TolB, C-terminal domain"/>
    <property type="match status" value="1"/>
</dbReference>
<dbReference type="InterPro" id="IPR011042">
    <property type="entry name" value="6-blade_b-propeller_TolB-like"/>
</dbReference>
<feature type="domain" description="Glucose/Sorbosone dehydrogenase" evidence="1">
    <location>
        <begin position="25"/>
        <end position="323"/>
    </location>
</feature>
<dbReference type="PANTHER" id="PTHR19328">
    <property type="entry name" value="HEDGEHOG-INTERACTING PROTEIN"/>
    <property type="match status" value="1"/>
</dbReference>
<dbReference type="InterPro" id="IPR012938">
    <property type="entry name" value="Glc/Sorbosone_DH"/>
</dbReference>
<evidence type="ECO:0000259" key="1">
    <source>
        <dbReference type="Pfam" id="PF07995"/>
    </source>
</evidence>
<dbReference type="PANTHER" id="PTHR19328:SF13">
    <property type="entry name" value="HIPL1 PROTEIN"/>
    <property type="match status" value="1"/>
</dbReference>
<organism evidence="2 3">
    <name type="scientific">Candidatus Woesebacteria bacterium GW2011_GWC1_38_13</name>
    <dbReference type="NCBI Taxonomy" id="1618583"/>
    <lineage>
        <taxon>Bacteria</taxon>
        <taxon>Candidatus Woeseibacteriota</taxon>
    </lineage>
</organism>
<evidence type="ECO:0000313" key="3">
    <source>
        <dbReference type="Proteomes" id="UP000034096"/>
    </source>
</evidence>
<dbReference type="Proteomes" id="UP000034096">
    <property type="component" value="Unassembled WGS sequence"/>
</dbReference>
<dbReference type="EMBL" id="LBUE01000010">
    <property type="protein sequence ID" value="KKQ56078.1"/>
    <property type="molecule type" value="Genomic_DNA"/>
</dbReference>
<dbReference type="InterPro" id="IPR011041">
    <property type="entry name" value="Quinoprot_gluc/sorb_DH_b-prop"/>
</dbReference>
<dbReference type="PATRIC" id="fig|1618583.3.peg.500"/>
<reference evidence="2 3" key="1">
    <citation type="journal article" date="2015" name="Nature">
        <title>rRNA introns, odd ribosomes, and small enigmatic genomes across a large radiation of phyla.</title>
        <authorList>
            <person name="Brown C.T."/>
            <person name="Hug L.A."/>
            <person name="Thomas B.C."/>
            <person name="Sharon I."/>
            <person name="Castelle C.J."/>
            <person name="Singh A."/>
            <person name="Wilkins M.J."/>
            <person name="Williams K.H."/>
            <person name="Banfield J.F."/>
        </authorList>
    </citation>
    <scope>NUCLEOTIDE SEQUENCE [LARGE SCALE GENOMIC DNA]</scope>
</reference>
<gene>
    <name evidence="2" type="ORF">US75_C0010G0024</name>
</gene>
<name>A0A0G0IL65_9BACT</name>